<reference evidence="1 2" key="1">
    <citation type="journal article" date="2018" name="Nat. Genet.">
        <title>The Rosa genome provides new insights in the design of modern roses.</title>
        <authorList>
            <person name="Bendahmane M."/>
        </authorList>
    </citation>
    <scope>NUCLEOTIDE SEQUENCE [LARGE SCALE GENOMIC DNA]</scope>
    <source>
        <strain evidence="2">cv. Old Blush</strain>
    </source>
</reference>
<dbReference type="Gramene" id="PRQ31620">
    <property type="protein sequence ID" value="PRQ31620"/>
    <property type="gene ID" value="RchiOBHm_Chr5g0037501"/>
</dbReference>
<name>A0A2P6QBR6_ROSCH</name>
<dbReference type="Gene3D" id="3.40.640.10">
    <property type="entry name" value="Type I PLP-dependent aspartate aminotransferase-like (Major domain)"/>
    <property type="match status" value="1"/>
</dbReference>
<sequence length="66" mass="7590">MSIQARINAIRERYTRYTPNAGTLELHQQFYGISYTPDQVLVSNGAKQCIDQGVSFRLCLMKFMNT</sequence>
<dbReference type="InterPro" id="IPR015422">
    <property type="entry name" value="PyrdxlP-dep_Trfase_small"/>
</dbReference>
<gene>
    <name evidence="1" type="ORF">RchiOBHm_Chr5g0037501</name>
</gene>
<dbReference type="Gene3D" id="3.90.1150.10">
    <property type="entry name" value="Aspartate Aminotransferase, domain 1"/>
    <property type="match status" value="1"/>
</dbReference>
<dbReference type="SUPFAM" id="SSF53383">
    <property type="entry name" value="PLP-dependent transferases"/>
    <property type="match status" value="1"/>
</dbReference>
<evidence type="ECO:0000313" key="1">
    <source>
        <dbReference type="EMBL" id="PRQ31620.1"/>
    </source>
</evidence>
<organism evidence="1 2">
    <name type="scientific">Rosa chinensis</name>
    <name type="common">China rose</name>
    <dbReference type="NCBI Taxonomy" id="74649"/>
    <lineage>
        <taxon>Eukaryota</taxon>
        <taxon>Viridiplantae</taxon>
        <taxon>Streptophyta</taxon>
        <taxon>Embryophyta</taxon>
        <taxon>Tracheophyta</taxon>
        <taxon>Spermatophyta</taxon>
        <taxon>Magnoliopsida</taxon>
        <taxon>eudicotyledons</taxon>
        <taxon>Gunneridae</taxon>
        <taxon>Pentapetalae</taxon>
        <taxon>rosids</taxon>
        <taxon>fabids</taxon>
        <taxon>Rosales</taxon>
        <taxon>Rosaceae</taxon>
        <taxon>Rosoideae</taxon>
        <taxon>Rosoideae incertae sedis</taxon>
        <taxon>Rosa</taxon>
    </lineage>
</organism>
<keyword evidence="1" id="KW-0032">Aminotransferase</keyword>
<dbReference type="GO" id="GO:0008483">
    <property type="term" value="F:transaminase activity"/>
    <property type="evidence" value="ECO:0007669"/>
    <property type="project" value="UniProtKB-KW"/>
</dbReference>
<evidence type="ECO:0000313" key="2">
    <source>
        <dbReference type="Proteomes" id="UP000238479"/>
    </source>
</evidence>
<dbReference type="Proteomes" id="UP000238479">
    <property type="component" value="Chromosome 5"/>
</dbReference>
<keyword evidence="1" id="KW-0808">Transferase</keyword>
<protein>
    <submittedName>
        <fullName evidence="1">Putative transaminase</fullName>
        <ecNumber evidence="1">2.6.1.-</ecNumber>
    </submittedName>
</protein>
<dbReference type="InterPro" id="IPR015421">
    <property type="entry name" value="PyrdxlP-dep_Trfase_major"/>
</dbReference>
<comment type="caution">
    <text evidence="1">The sequence shown here is derived from an EMBL/GenBank/DDBJ whole genome shotgun (WGS) entry which is preliminary data.</text>
</comment>
<accession>A0A2P6QBR6</accession>
<dbReference type="STRING" id="74649.A0A2P6QBR6"/>
<dbReference type="EMBL" id="PDCK01000043">
    <property type="protein sequence ID" value="PRQ31620.1"/>
    <property type="molecule type" value="Genomic_DNA"/>
</dbReference>
<proteinExistence type="predicted"/>
<keyword evidence="2" id="KW-1185">Reference proteome</keyword>
<dbReference type="InterPro" id="IPR015424">
    <property type="entry name" value="PyrdxlP-dep_Trfase"/>
</dbReference>
<dbReference type="EC" id="2.6.1.-" evidence="1"/>
<dbReference type="AlphaFoldDB" id="A0A2P6QBR6"/>